<feature type="compositionally biased region" description="Pro residues" evidence="15">
    <location>
        <begin position="24"/>
        <end position="34"/>
    </location>
</feature>
<keyword evidence="9 14" id="KW-0175">Coiled coil</keyword>
<keyword evidence="5" id="KW-0677">Repeat</keyword>
<dbReference type="Gene3D" id="1.20.140.100">
    <property type="entry name" value="Dynein heavy chain, N-terminal domain 2"/>
    <property type="match status" value="1"/>
</dbReference>
<evidence type="ECO:0000256" key="11">
    <source>
        <dbReference type="ARBA" id="ARBA00023175"/>
    </source>
</evidence>
<dbReference type="InterPro" id="IPR042219">
    <property type="entry name" value="AAA_lid_11_sf"/>
</dbReference>
<dbReference type="InterPro" id="IPR043157">
    <property type="entry name" value="Dynein_AAA1S"/>
</dbReference>
<dbReference type="FunFam" id="1.20.140.100:FF:000003">
    <property type="entry name" value="Dynein, axonemal, heavy chain 5"/>
    <property type="match status" value="1"/>
</dbReference>
<reference evidence="17" key="2">
    <citation type="submission" date="2025-09" db="UniProtKB">
        <authorList>
            <consortium name="Ensembl"/>
        </authorList>
    </citation>
    <scope>IDENTIFICATION</scope>
</reference>
<dbReference type="Pfam" id="PF03028">
    <property type="entry name" value="Dynein_heavy"/>
    <property type="match status" value="1"/>
</dbReference>
<dbReference type="SUPFAM" id="SSF52540">
    <property type="entry name" value="P-loop containing nucleoside triphosphate hydrolases"/>
    <property type="match status" value="4"/>
</dbReference>
<dbReference type="FunFam" id="3.40.50.300:FF:002141">
    <property type="entry name" value="Dynein heavy chain"/>
    <property type="match status" value="1"/>
</dbReference>
<dbReference type="Gene3D" id="1.20.1270.280">
    <property type="match status" value="1"/>
</dbReference>
<evidence type="ECO:0000256" key="1">
    <source>
        <dbReference type="ARBA" id="ARBA00004430"/>
    </source>
</evidence>
<dbReference type="Gene3D" id="1.20.920.20">
    <property type="match status" value="1"/>
</dbReference>
<evidence type="ECO:0000256" key="15">
    <source>
        <dbReference type="SAM" id="MobiDB-lite"/>
    </source>
</evidence>
<accession>A0A8C2VLR1</accession>
<dbReference type="GO" id="GO:0007018">
    <property type="term" value="P:microtubule-based movement"/>
    <property type="evidence" value="ECO:0007669"/>
    <property type="project" value="InterPro"/>
</dbReference>
<keyword evidence="10" id="KW-0969">Cilium</keyword>
<dbReference type="Pfam" id="PF12777">
    <property type="entry name" value="MT"/>
    <property type="match status" value="1"/>
</dbReference>
<dbReference type="InterPro" id="IPR027417">
    <property type="entry name" value="P-loop_NTPase"/>
</dbReference>
<dbReference type="FunFam" id="1.10.472.130:FF:000009">
    <property type="entry name" value="Dynein heavy chain 5, axonemal"/>
    <property type="match status" value="1"/>
</dbReference>
<evidence type="ECO:0000256" key="8">
    <source>
        <dbReference type="ARBA" id="ARBA00023017"/>
    </source>
</evidence>
<dbReference type="Pfam" id="PF08393">
    <property type="entry name" value="DHC_N2"/>
    <property type="match status" value="1"/>
</dbReference>
<evidence type="ECO:0000256" key="9">
    <source>
        <dbReference type="ARBA" id="ARBA00023054"/>
    </source>
</evidence>
<feature type="domain" description="AAA+ ATPase" evidence="16">
    <location>
        <begin position="2331"/>
        <end position="2484"/>
    </location>
</feature>
<dbReference type="Proteomes" id="UP000694398">
    <property type="component" value="Unassembled WGS sequence"/>
</dbReference>
<dbReference type="Gene3D" id="1.10.8.720">
    <property type="entry name" value="Region D6 of dynein motor"/>
    <property type="match status" value="1"/>
</dbReference>
<dbReference type="FunFam" id="1.20.920.20:FF:000004">
    <property type="entry name" value="Dynein axonemal heavy chain 5"/>
    <property type="match status" value="1"/>
</dbReference>
<dbReference type="FunFam" id="1.20.920.30:FF:000004">
    <property type="entry name" value="Dynein axonemal heavy chain 5"/>
    <property type="match status" value="1"/>
</dbReference>
<evidence type="ECO:0000313" key="17">
    <source>
        <dbReference type="Ensembl" id="ENSCLAP00000015165.1"/>
    </source>
</evidence>
<dbReference type="InterPro" id="IPR041589">
    <property type="entry name" value="DNAH3_AAA_lid_1"/>
</dbReference>
<dbReference type="GO" id="GO:0008569">
    <property type="term" value="F:minus-end-directed microtubule motor activity"/>
    <property type="evidence" value="ECO:0007669"/>
    <property type="project" value="InterPro"/>
</dbReference>
<dbReference type="Gene3D" id="1.10.8.1220">
    <property type="match status" value="1"/>
</dbReference>
<keyword evidence="18" id="KW-1185">Reference proteome</keyword>
<evidence type="ECO:0000256" key="2">
    <source>
        <dbReference type="ARBA" id="ARBA00008887"/>
    </source>
</evidence>
<feature type="coiled-coil region" evidence="14">
    <location>
        <begin position="3284"/>
        <end position="3357"/>
    </location>
</feature>
<dbReference type="Gene3D" id="1.10.8.710">
    <property type="match status" value="1"/>
</dbReference>
<dbReference type="InterPro" id="IPR004273">
    <property type="entry name" value="Dynein_heavy_D6_P-loop"/>
</dbReference>
<evidence type="ECO:0000256" key="7">
    <source>
        <dbReference type="ARBA" id="ARBA00022840"/>
    </source>
</evidence>
<dbReference type="Pfam" id="PF12774">
    <property type="entry name" value="AAA_6"/>
    <property type="match status" value="1"/>
</dbReference>
<evidence type="ECO:0000256" key="3">
    <source>
        <dbReference type="ARBA" id="ARBA00022490"/>
    </source>
</evidence>
<dbReference type="PANTHER" id="PTHR46532">
    <property type="entry name" value="MALE FERTILITY FACTOR KL5"/>
    <property type="match status" value="1"/>
</dbReference>
<feature type="compositionally biased region" description="Low complexity" evidence="15">
    <location>
        <begin position="1"/>
        <end position="23"/>
    </location>
</feature>
<dbReference type="FunFam" id="1.10.8.710:FF:000003">
    <property type="entry name" value="Dynein axonemal heavy chain 5"/>
    <property type="match status" value="1"/>
</dbReference>
<evidence type="ECO:0000256" key="10">
    <source>
        <dbReference type="ARBA" id="ARBA00023069"/>
    </source>
</evidence>
<dbReference type="FunFam" id="3.40.50.300:FF:000320">
    <property type="entry name" value="Dynein, axonemal, heavy chain 5"/>
    <property type="match status" value="1"/>
</dbReference>
<organism evidence="17 18">
    <name type="scientific">Chinchilla lanigera</name>
    <name type="common">Long-tailed chinchilla</name>
    <name type="synonym">Chinchilla villidera</name>
    <dbReference type="NCBI Taxonomy" id="34839"/>
    <lineage>
        <taxon>Eukaryota</taxon>
        <taxon>Metazoa</taxon>
        <taxon>Chordata</taxon>
        <taxon>Craniata</taxon>
        <taxon>Vertebrata</taxon>
        <taxon>Euteleostomi</taxon>
        <taxon>Mammalia</taxon>
        <taxon>Eutheria</taxon>
        <taxon>Euarchontoglires</taxon>
        <taxon>Glires</taxon>
        <taxon>Rodentia</taxon>
        <taxon>Hystricomorpha</taxon>
        <taxon>Chinchillidae</taxon>
        <taxon>Chinchilla</taxon>
    </lineage>
</organism>
<dbReference type="InterPro" id="IPR035706">
    <property type="entry name" value="AAA_9"/>
</dbReference>
<dbReference type="FunFam" id="3.40.50.300:FF:000049">
    <property type="entry name" value="Dynein, axonemal, heavy chain 5"/>
    <property type="match status" value="1"/>
</dbReference>
<keyword evidence="8" id="KW-0243">Dynein</keyword>
<dbReference type="GO" id="GO:0005524">
    <property type="term" value="F:ATP binding"/>
    <property type="evidence" value="ECO:0007669"/>
    <property type="project" value="UniProtKB-KW"/>
</dbReference>
<dbReference type="FunFam" id="1.10.287.2620:FF:000003">
    <property type="entry name" value="Dynein, axonemal, heavy chain 5"/>
    <property type="match status" value="1"/>
</dbReference>
<feature type="coiled-coil region" evidence="14">
    <location>
        <begin position="3511"/>
        <end position="3552"/>
    </location>
</feature>
<dbReference type="InterPro" id="IPR056759">
    <property type="entry name" value="DYH2-5-8_CC"/>
</dbReference>
<comment type="subcellular location">
    <subcellularLocation>
        <location evidence="1">Cytoplasm</location>
        <location evidence="1">Cytoskeleton</location>
        <location evidence="1">Cilium axoneme</location>
    </subcellularLocation>
</comment>
<keyword evidence="12" id="KW-0206">Cytoskeleton</keyword>
<dbReference type="Gene3D" id="1.20.58.1120">
    <property type="match status" value="1"/>
</dbReference>
<dbReference type="Gene3D" id="1.10.472.130">
    <property type="match status" value="1"/>
</dbReference>
<name>A0A8C2VLR1_CHILA</name>
<feature type="domain" description="AAA+ ATPase" evidence="16">
    <location>
        <begin position="2658"/>
        <end position="2806"/>
    </location>
</feature>
<dbReference type="Pfam" id="PF17852">
    <property type="entry name" value="Dynein_AAA_lid"/>
    <property type="match status" value="1"/>
</dbReference>
<sequence>MNTEEGGPPTSTEEAPPSAGETAPPTPGEAPPTPGETGPGEDAASTRSTLPSVGDYRALIPSDEDVPDQQERSQARVRPRPAPRPVQSMLSEVLSESARRPSKYLRSMSGIPNLQETLKERQARFREARENRKMKIDPAYKYIFEILADKLGLDLPTVEDLILDCPSLEAFTHFFAKDGCKTLKFLYQEGDVPGLECGRTVHGAGKGAKMMRLYIDNATPEKLKGLCVFFVRCRNDVPINTKTIHEEVLFTVLDASEGLLNGIKNMLSSIFLPAILATNNWGALNQSNQGESEKHIFTETISRYLSFLDGARISIEGTVMLKKIDNVDFSKLHTFEEVTAAAGNSETVHQLEEVLMIWYKQIEQVLIESEQMRKEADDSGPLTELEHWKRMSAKFNYIIEQIKGPSCKAVINVLNVAHSKLLKNWRDLDARITDTANESKDNVKYLYTLEKVCQPLYNYDLVSMAHGIQNLINAIKMIHSVSRYYNTSERMTSLFIKVTNQMVTACKAYITDGGINHVWDQETPVVLKKIQDCIFLFKEYQASFHKTRKQILESSGEKSFEVSEMYIFGKFEAFCKRLEKITEMITIVQTYSALSNSTIEGIDIMAIKFKNIYQGVKKKQYDILDPRRTEFDTDFLDFMTKINSLEVQIQVFMNSTFGKILSCQQALQLLQRFQKLNIPCLQLEINHTIERILQYYVAELEATKKLYHSQKDDPPLARNMPPIAGKILWVRQLYRRISEPIDYFFKNSEILSSAEGKAVIRQYNRISYVLVEFEVVYHMAWVREISQLQYALQATLFVRHPETGKLLVNFDPKILEIVRETKCMIKMKLDVPEQAKRLLKLESKLKADKLYLQGLLQYYDDLCQEVPSVFVNLMTPKMKKVESVLRQGLTILTWSSLTLESFFQEVESVLGMFNQLLKKVSDLCEMNIDTVLKEIAKTVLISLPESGATRVEDMLTLNETYTKEWADIINHKSRHVEEAVKELILIFEQIYEVKNTGDKGKQSPEHQKHVVFGNEAEDAENTDYDTDVVNVGDTNDKEDEFKKECKEVYAFFSHQLLDSLQKATRLSLDTMKRRIFVVSPYGRRPSDDIISFIKTEVHLAIPNVVMVPSLDDIQQAINRMIQLTLEVSRGVAHWGQQQAHHVKSAVNSPTITDLTHGSGRQTKKEERSFEEVIPARKLKNFYPGVAEHKDISKLVLLLSSSVNSLRTVAQEALQEFQKYKTLWTEDRDVKVKEFLGNNPSLTEIRSEILHYATFEQEIDELKPIIIVGALELHTGPMKLALSIEAKAWKMLLCRYLNEEYKKKMSDMIAFINEYLKKLSRPIRDLDDVRFAMEALSCIRDNEIQMDMTLGPIEEAYAILNRFEVEVTKEESEAVDTLRYSFNKLQSKAVSVQDELVQVQPMFKSSLLEAVEIFRDDVMNFAESYETEGPMVPNIPPQEASNRLQIFQANFDDLWRKFVTYSSGEQLFGLPVTDYEVLHKTRKELNLLQKLYGLYDTVMGSISGYYEILWGDVDIEKINAELQEFQNRCRKLPKGLKDWQAFLDLKKRIDDFSESCPLLEMMTNKAMKQRHWDRISELTKTPFDVESDSFCLRNIMEAPLLKNKDDIEDICISASKEKDIEAKLTQVIENWTNQNLSFATFKGKGELLLKGTESGEIITLMEDSLMVLGSLLSNRYNAPFKKNIQNWVFKLSTSSDIIEEWLVVQNLWVYLEAVFVGGDIAKQLPQEAKRFQNIDKAWIKIMQRAHENPNVISCCVGDETMGQLLPHLHEQLEVCQKSLTGYLEKKRLLFPRFFFVSDPVLLEILGQASDSHTIQPHLPAVSDNINEVTFHAKDYDRMLAVISREGEKIMLDTPVMAKGPVEIWLLDLLKVQMSSLHNIIRSAFYQISDSGFQLLPFLSHFPAQVGLLGIQMLWTHDSEEALHNAKDDRKIMQATNQKFLDILNTLISQTTHDLTKFDRVKFETLITIHVHQRDIFDDLVKMHIKSVTDFEWLKQSRFYFKEDLDQTVVSITDVDFIYQNEFLGCTDRLVITPLTDRCYITLAQALGMNMGGAPAGPAGTGKTETTKDMGRCLGKYVVVFNCSDQMDFRGLGRIFKGLAQSGSWGCFDEFNRIELPVLSVAAQQIYIVLTARKERKRQFIFSDGDCVDLNPEFGIFLTMNPGYAGRQELPENLKIQFRTVAMMVPDRQIIMRVKLASCGFLENVILAQKFYVLYKLCEEQLTKQVHYDFGLRNILSVLRTLGSQKRARPEDSELSTVMRGLRDMNLSKLVDEDEPLFLSLINDLFPGLQLDSNTYVELQAAVANQVQLEGLINHPPWNLKLIQLYETSLVRHGLMTLGPSGSGKTTVITILMKALTECGRPHREMRMNPKAITAPQMFGRLDTATNDWTDGIFSTLWRKTLKAKKGENIFLILDGPVDAIWIENLNSVLDDNKTLTLANGDRIPMAPSCKLLFEVHNIENASPATVSRMGMVYISSSALSWRAILQAWLKKRTAQEATIFQTLYEKAFEDAYTYMKLNLTPKMQLLECNYITQSLNLLEGLIPSKEEGGGVSSTGHLQKLFVFGLMWSIGALLELESREKLEVFLRRHESKLDLPGIPPGTNQTMYEFYVTDYGDWEHWNKKLQPYFYPTDSIPEYSSILVPNVDNVRTSFLIDTIAKQYKAVLLTGEQGTAKTVMIKAYLKKYDPEVQLSKSLNFSSATEPMMFQRTIESYVDKRMGSTYGPPGGRKMTVFIDDINMPVINEWGDQITNEIVRQMMEMEGMYSLDKPGDFTTIVDVQLIAAMIHPGGGRNDIPQRLKRQFTVFNCTLPSNASIDKIFGLIGCGYFDPCRKFKPEICQMISHLVSVGRVLWQWTKVKMLPTPSKFHYIFNLRDLSRIWQGMLTIKAEECDSIPVLMSLFKHECNRVIADRFIVPEDEQWFNIHLVRAVEETISPEIASCILPEPYFVDFLREMPEPTGDEPEDTVFEVPKIYELVPSFEFLAEKLQSYQRQFNEVIRGTSLDLVFFKDAMTHLIKISRIIRASCGNALLVGVGGSGKQSLSRLASFIAGYQIFQITLTRSYNVTNLIEDLKFLYKVAGADGKGITFIFTDNEIKDEAFLEYLNNLLSSGEIANLFARDEMDEITQGLISVMKRELPRHPPTFDNLYEYFISRSRKNLHVVLCFSPVGEKFRARSLKFPGLISGCTMDWFSRWPKEALVAVASYFLSEYNIVCSSEIKRQVVETMGLFHDMVSESCENYFQRYRRRAHVTPKSYLSFINGYKNIYTEKVKYINEQAERMNIGLDKLMEASESVAKLSQDLAVKEKELAVASVKADEVLAEVTISAQASAKVKNEVQEVKDKAQKIVDEIDSEKVKAESKLEAAKPALEEAEAALNTIKPNDIATVRKLAKPPHLIMRIMDCVLLLFQKKIDSVTMDPEKPCCKPSWGESLKLMSAAGFLYSLQQFPKDTINEETVELLQPYFNMDDYNFESAKKVCGNVAGLLSWTLAMATFYGINREVLPLKANLAKQEGRLAVANAELGKAQALLDEKQAELDKVQAKFDSAMNEKMDLLNDADMCRKKMQAASTLIDGLSGEKVRWTQQSKEFKAQINRLVGDILLCTGFLSYLGPFNQIFRNYLLKDQWEIELKARKIPFTENLNLISMLVDPPTIGEWGLQGLPGDDLSIQNGIIVTKATRYPLLIDPQTQGKTWIKSKEKENDLQVTSLNHKYFRTHLEDSLSLGRPMLIEDIREELDPALDNVLEKNFIKSGTTFKVKVGDKECDVMDTFKLYITTKLPNPAFTPEINAKTSVIDFTVTMKGLENQLLRRVILTEKQELESERVKLLEDVTFNKRKMKELEDNLLYKLSATKGSLVDDESLIGVLRTTKQTAAEVSEKLHVAAETEIKINMAQEEFRPAATRGSILYFLITEMSMVNIMYQTSLAQFLKLFDQSMARSEKSPLPQKRITNIIEYLTYEVFTYSVRGLYENHKFLFVLLMTLKIDLQRGTVKHREFQALIKGGAALDLKACPPKPFRWILDMTWLNLVELSKLPQFAEIMNQISRNEKGWKNWFDKDAPEEEVIPDGYNDSLDTCRKLLLIRSWCPDRTVFQARKYIADSLEEKYTEPVILNLEKTWEESDTRTPLICFLSMGSDPTIQIDALAKKLKLECRTISMGQGQEVHARKLIQMSMQQGGWVLLQNCHLGLEFMEELLETLITTEASDDSFRVWITTEPHDRFPITLLQTSLKFTNEPPQGVRAGLKRTFAGINQDLLDVSNLPMWKPMLYTVAFLHSTVQERRKFGPLGWNIPYEFNSADFSASVQFIQNHLDECDIKKGVSWSTVRYMIGEVQYGGRVTDDFDKRLLNCFARVWFSEKMFEPSFCFYTGYKIPVCKTLDQYFEYIQSMPSLDNPEVFGLHPNADITYQSNTASAVLETITNIQPKESGGGVGETREAIVYRLSEDMLSKLPPDYVPHEVKARLIKMGHLNSMNIFLRQEIDRMQRVISILRSSLSDLKLAIEGTIIMSEVGSWSLGGHRPFLLLFLSHIWYLCPLQNLRDALDNMYDARIPQIWKRVSWDSSTLGFWFTELLERNAQFATWIFEGRPNVFWMTGFFNPQGFLTAMRQEVTRAHKGWALDTVTIHNEVLRQTKEEITAPPAEGVYIYGLYMDGAAWDRRNGKLTESTPKVLFTMLPVLHIFAINSTAPKDPKLYVCPIYKKPRRTDLTFITVVYLRTVLSPDHWILRGVALLCDIK</sequence>
<dbReference type="FunFam" id="1.10.8.720:FF:000004">
    <property type="entry name" value="Dynein heavy chain 5, axonemal"/>
    <property type="match status" value="1"/>
</dbReference>
<dbReference type="InterPro" id="IPR042228">
    <property type="entry name" value="Dynein_linker_3"/>
</dbReference>
<reference evidence="17" key="1">
    <citation type="submission" date="2025-08" db="UniProtKB">
        <authorList>
            <consortium name="Ensembl"/>
        </authorList>
    </citation>
    <scope>IDENTIFICATION</scope>
</reference>
<evidence type="ECO:0000313" key="18">
    <source>
        <dbReference type="Proteomes" id="UP000694398"/>
    </source>
</evidence>
<dbReference type="InterPro" id="IPR041658">
    <property type="entry name" value="AAA_lid_11"/>
</dbReference>
<comment type="similarity">
    <text evidence="2">Belongs to the dynein heavy chain family.</text>
</comment>
<dbReference type="GO" id="GO:0045505">
    <property type="term" value="F:dynein intermediate chain binding"/>
    <property type="evidence" value="ECO:0007669"/>
    <property type="project" value="InterPro"/>
</dbReference>
<dbReference type="Gene3D" id="1.10.287.2620">
    <property type="match status" value="1"/>
</dbReference>
<dbReference type="GO" id="GO:0097729">
    <property type="term" value="C:9+2 motile cilium"/>
    <property type="evidence" value="ECO:0007669"/>
    <property type="project" value="UniProtKB-ARBA"/>
</dbReference>
<dbReference type="InterPro" id="IPR041466">
    <property type="entry name" value="Dynein_AAA5_ext"/>
</dbReference>
<dbReference type="InterPro" id="IPR024317">
    <property type="entry name" value="Dynein_heavy_chain_D4_dom"/>
</dbReference>
<dbReference type="Pfam" id="PF18198">
    <property type="entry name" value="AAA_lid_11"/>
    <property type="match status" value="1"/>
</dbReference>
<dbReference type="GO" id="GO:0005858">
    <property type="term" value="C:axonemal dynein complex"/>
    <property type="evidence" value="ECO:0007669"/>
    <property type="project" value="TreeGrafter"/>
</dbReference>
<dbReference type="PANTHER" id="PTHR46532:SF11">
    <property type="entry name" value="DYNEIN AXONEMAL HEAVY CHAIN 12"/>
    <property type="match status" value="1"/>
</dbReference>
<evidence type="ECO:0000256" key="13">
    <source>
        <dbReference type="ARBA" id="ARBA00023273"/>
    </source>
</evidence>
<dbReference type="Pfam" id="PF18199">
    <property type="entry name" value="Dynein_C"/>
    <property type="match status" value="2"/>
</dbReference>
<evidence type="ECO:0000256" key="6">
    <source>
        <dbReference type="ARBA" id="ARBA00022741"/>
    </source>
</evidence>
<dbReference type="GO" id="GO:0051959">
    <property type="term" value="F:dynein light intermediate chain binding"/>
    <property type="evidence" value="ECO:0007669"/>
    <property type="project" value="InterPro"/>
</dbReference>
<dbReference type="InterPro" id="IPR026983">
    <property type="entry name" value="DHC"/>
</dbReference>
<dbReference type="Gene3D" id="3.40.50.300">
    <property type="entry name" value="P-loop containing nucleotide triphosphate hydrolases"/>
    <property type="match status" value="5"/>
</dbReference>
<dbReference type="Pfam" id="PF12781">
    <property type="entry name" value="AAA_9"/>
    <property type="match status" value="1"/>
</dbReference>
<dbReference type="Pfam" id="PF25007">
    <property type="entry name" value="DYH2-5-8_CC"/>
    <property type="match status" value="1"/>
</dbReference>
<dbReference type="FunFam" id="3.20.180.20:FF:000001">
    <property type="entry name" value="Dynein axonemal heavy chain 5"/>
    <property type="match status" value="1"/>
</dbReference>
<dbReference type="InterPro" id="IPR013594">
    <property type="entry name" value="Dynein_heavy_tail"/>
</dbReference>
<dbReference type="InterPro" id="IPR024743">
    <property type="entry name" value="Dynein_HC_stalk"/>
</dbReference>
<dbReference type="InterPro" id="IPR043160">
    <property type="entry name" value="Dynein_C_barrel"/>
</dbReference>
<dbReference type="FunFam" id="1.10.8.1220:FF:000001">
    <property type="entry name" value="Dynein axonemal heavy chain 5"/>
    <property type="match status" value="1"/>
</dbReference>
<dbReference type="Pfam" id="PF17857">
    <property type="entry name" value="AAA_lid_1"/>
    <property type="match status" value="1"/>
</dbReference>
<dbReference type="FunFam" id="1.20.58.1120:FF:000004">
    <property type="entry name" value="Dynein axonemal heavy chain 5"/>
    <property type="match status" value="1"/>
</dbReference>
<keyword evidence="6" id="KW-0547">Nucleotide-binding</keyword>
<keyword evidence="11" id="KW-0505">Motor protein</keyword>
<dbReference type="InterPro" id="IPR042222">
    <property type="entry name" value="Dynein_2_N"/>
</dbReference>
<dbReference type="GeneTree" id="ENSGT00940000158992"/>
<dbReference type="Gene3D" id="6.10.140.1060">
    <property type="match status" value="1"/>
</dbReference>
<dbReference type="SMART" id="SM00382">
    <property type="entry name" value="AAA"/>
    <property type="match status" value="3"/>
</dbReference>
<evidence type="ECO:0000256" key="14">
    <source>
        <dbReference type="SAM" id="Coils"/>
    </source>
</evidence>
<dbReference type="Gene3D" id="3.20.180.20">
    <property type="entry name" value="Dynein heavy chain, N-terminal domain 2"/>
    <property type="match status" value="1"/>
</dbReference>
<gene>
    <name evidence="17" type="primary">DNAH8</name>
</gene>
<feature type="region of interest" description="Disordered" evidence="15">
    <location>
        <begin position="1"/>
        <end position="97"/>
    </location>
</feature>
<keyword evidence="3" id="KW-0963">Cytoplasm</keyword>
<dbReference type="InterPro" id="IPR013602">
    <property type="entry name" value="Dynein_heavy_linker"/>
</dbReference>
<dbReference type="InterPro" id="IPR041228">
    <property type="entry name" value="Dynein_C"/>
</dbReference>
<evidence type="ECO:0000259" key="16">
    <source>
        <dbReference type="SMART" id="SM00382"/>
    </source>
</evidence>
<dbReference type="Gene3D" id="3.10.490.20">
    <property type="match status" value="1"/>
</dbReference>
<dbReference type="FunFam" id="3.40.50.300:FF:000044">
    <property type="entry name" value="Dynein heavy chain 5, axonemal"/>
    <property type="match status" value="1"/>
</dbReference>
<protein>
    <submittedName>
        <fullName evidence="17">Dynein axonemal heavy chain 8</fullName>
    </submittedName>
</protein>
<dbReference type="FunFam" id="3.10.490.20:FF:000003">
    <property type="entry name" value="Dynein heavy chain 5, axonemal"/>
    <property type="match status" value="1"/>
</dbReference>
<dbReference type="InterPro" id="IPR003593">
    <property type="entry name" value="AAA+_ATPase"/>
</dbReference>
<evidence type="ECO:0000256" key="4">
    <source>
        <dbReference type="ARBA" id="ARBA00022701"/>
    </source>
</evidence>
<evidence type="ECO:0000256" key="12">
    <source>
        <dbReference type="ARBA" id="ARBA00023212"/>
    </source>
</evidence>
<dbReference type="InterPro" id="IPR035699">
    <property type="entry name" value="AAA_6"/>
</dbReference>
<dbReference type="Pfam" id="PF12780">
    <property type="entry name" value="AAA_8"/>
    <property type="match status" value="1"/>
</dbReference>
<keyword evidence="4" id="KW-0493">Microtubule</keyword>
<dbReference type="Gene3D" id="1.20.920.30">
    <property type="match status" value="1"/>
</dbReference>
<feature type="domain" description="AAA+ ATPase" evidence="16">
    <location>
        <begin position="2050"/>
        <end position="2194"/>
    </location>
</feature>
<dbReference type="Pfam" id="PF08385">
    <property type="entry name" value="DHC_N1"/>
    <property type="match status" value="1"/>
</dbReference>
<keyword evidence="7" id="KW-0067">ATP-binding</keyword>
<dbReference type="FunFam" id="3.40.50.300:FF:000543">
    <property type="entry name" value="Dynein axonemal heavy chain 5"/>
    <property type="match status" value="1"/>
</dbReference>
<proteinExistence type="inferred from homology"/>
<keyword evidence="13" id="KW-0966">Cell projection</keyword>
<dbReference type="Ensembl" id="ENSCLAT00000015325.1">
    <property type="protein sequence ID" value="ENSCLAP00000015165.1"/>
    <property type="gene ID" value="ENSCLAG00000010447.1"/>
</dbReference>
<dbReference type="Pfam" id="PF12775">
    <property type="entry name" value="AAA_7"/>
    <property type="match status" value="1"/>
</dbReference>
<evidence type="ECO:0000256" key="5">
    <source>
        <dbReference type="ARBA" id="ARBA00022737"/>
    </source>
</evidence>
<dbReference type="GO" id="GO:0005874">
    <property type="term" value="C:microtubule"/>
    <property type="evidence" value="ECO:0007669"/>
    <property type="project" value="UniProtKB-KW"/>
</dbReference>
<dbReference type="FunFam" id="3.40.50.300:FF:001221">
    <property type="entry name" value="Axonemal dynein heavy chain 8"/>
    <property type="match status" value="1"/>
</dbReference>